<feature type="compositionally biased region" description="Polar residues" evidence="1">
    <location>
        <begin position="1"/>
        <end position="11"/>
    </location>
</feature>
<evidence type="ECO:0000313" key="3">
    <source>
        <dbReference type="Proteomes" id="UP000823388"/>
    </source>
</evidence>
<feature type="compositionally biased region" description="Low complexity" evidence="1">
    <location>
        <begin position="90"/>
        <end position="99"/>
    </location>
</feature>
<feature type="region of interest" description="Disordered" evidence="1">
    <location>
        <begin position="1"/>
        <end position="20"/>
    </location>
</feature>
<comment type="caution">
    <text evidence="2">The sequence shown here is derived from an EMBL/GenBank/DDBJ whole genome shotgun (WGS) entry which is preliminary data.</text>
</comment>
<feature type="compositionally biased region" description="Basic residues" evidence="1">
    <location>
        <begin position="162"/>
        <end position="177"/>
    </location>
</feature>
<dbReference type="AlphaFoldDB" id="A0A8T0T397"/>
<gene>
    <name evidence="2" type="ORF">PVAP13_4NG007100</name>
</gene>
<feature type="compositionally biased region" description="Low complexity" evidence="1">
    <location>
        <begin position="258"/>
        <end position="270"/>
    </location>
</feature>
<feature type="region of interest" description="Disordered" evidence="1">
    <location>
        <begin position="90"/>
        <end position="133"/>
    </location>
</feature>
<dbReference type="EMBL" id="CM029044">
    <property type="protein sequence ID" value="KAG2603723.1"/>
    <property type="molecule type" value="Genomic_DNA"/>
</dbReference>
<evidence type="ECO:0000256" key="1">
    <source>
        <dbReference type="SAM" id="MobiDB-lite"/>
    </source>
</evidence>
<dbReference type="Proteomes" id="UP000823388">
    <property type="component" value="Chromosome 4N"/>
</dbReference>
<evidence type="ECO:0000313" key="2">
    <source>
        <dbReference type="EMBL" id="KAG2603723.1"/>
    </source>
</evidence>
<proteinExistence type="predicted"/>
<protein>
    <submittedName>
        <fullName evidence="2">Uncharacterized protein</fullName>
    </submittedName>
</protein>
<name>A0A8T0T397_PANVG</name>
<sequence>MHIPSSWSRSAGHTRGRQQARVGWLALQQPAASSSCRHATDGGRQRHAIAGSNSKGRLMRCRCCEDTLGLPRRSGAAAVPGAAAASVARSASAASAPPDRAGDLHARPGPAHRPHRQGPPRRRALRPPPPGRPLLLLLRRRRLQGLLLCVPVPPHAGDAARHRARLRAPPRRRRPRAGLRQLPGPRPDAGGEGDAAAVRALLLPLPQRRVGGGRVRPHHRLPGDAARRHRHRPLPAARGAEPQHERGARLPRPHAPRLPHALVQVDGAPVRGPPQRRRARRADGAGRQVQPTRCCRTINYTFMTNGQSFFDRFNTST</sequence>
<keyword evidence="3" id="KW-1185">Reference proteome</keyword>
<feature type="region of interest" description="Disordered" evidence="1">
    <location>
        <begin position="153"/>
        <end position="193"/>
    </location>
</feature>
<organism evidence="2 3">
    <name type="scientific">Panicum virgatum</name>
    <name type="common">Blackwell switchgrass</name>
    <dbReference type="NCBI Taxonomy" id="38727"/>
    <lineage>
        <taxon>Eukaryota</taxon>
        <taxon>Viridiplantae</taxon>
        <taxon>Streptophyta</taxon>
        <taxon>Embryophyta</taxon>
        <taxon>Tracheophyta</taxon>
        <taxon>Spermatophyta</taxon>
        <taxon>Magnoliopsida</taxon>
        <taxon>Liliopsida</taxon>
        <taxon>Poales</taxon>
        <taxon>Poaceae</taxon>
        <taxon>PACMAD clade</taxon>
        <taxon>Panicoideae</taxon>
        <taxon>Panicodae</taxon>
        <taxon>Paniceae</taxon>
        <taxon>Panicinae</taxon>
        <taxon>Panicum</taxon>
        <taxon>Panicum sect. Hiantes</taxon>
    </lineage>
</organism>
<accession>A0A8T0T397</accession>
<reference evidence="2" key="1">
    <citation type="submission" date="2020-05" db="EMBL/GenBank/DDBJ databases">
        <title>WGS assembly of Panicum virgatum.</title>
        <authorList>
            <person name="Lovell J.T."/>
            <person name="Jenkins J."/>
            <person name="Shu S."/>
            <person name="Juenger T.E."/>
            <person name="Schmutz J."/>
        </authorList>
    </citation>
    <scope>NUCLEOTIDE SEQUENCE</scope>
    <source>
        <strain evidence="2">AP13</strain>
    </source>
</reference>
<feature type="compositionally biased region" description="Basic residues" evidence="1">
    <location>
        <begin position="110"/>
        <end position="125"/>
    </location>
</feature>
<feature type="region of interest" description="Disordered" evidence="1">
    <location>
        <begin position="209"/>
        <end position="289"/>
    </location>
</feature>